<feature type="repeat" description="ANK" evidence="3">
    <location>
        <begin position="291"/>
        <end position="323"/>
    </location>
</feature>
<evidence type="ECO:0000256" key="1">
    <source>
        <dbReference type="ARBA" id="ARBA00022737"/>
    </source>
</evidence>
<name>A0AAD4GZD3_ASPNN</name>
<protein>
    <submittedName>
        <fullName evidence="4">Uncharacterized protein</fullName>
    </submittedName>
</protein>
<dbReference type="InterPro" id="IPR036770">
    <property type="entry name" value="Ankyrin_rpt-contain_sf"/>
</dbReference>
<dbReference type="SUPFAM" id="SSF48403">
    <property type="entry name" value="Ankyrin repeat"/>
    <property type="match status" value="3"/>
</dbReference>
<keyword evidence="5" id="KW-1185">Reference proteome</keyword>
<accession>A0AAD4GZD3</accession>
<dbReference type="PROSITE" id="PS50297">
    <property type="entry name" value="ANK_REP_REGION"/>
    <property type="match status" value="8"/>
</dbReference>
<evidence type="ECO:0000256" key="3">
    <source>
        <dbReference type="PROSITE-ProRule" id="PRU00023"/>
    </source>
</evidence>
<dbReference type="Gene3D" id="1.25.40.20">
    <property type="entry name" value="Ankyrin repeat-containing domain"/>
    <property type="match status" value="3"/>
</dbReference>
<dbReference type="Pfam" id="PF00023">
    <property type="entry name" value="Ank"/>
    <property type="match status" value="3"/>
</dbReference>
<keyword evidence="2 3" id="KW-0040">ANK repeat</keyword>
<reference evidence="4" key="2">
    <citation type="submission" date="2020-02" db="EMBL/GenBank/DDBJ databases">
        <authorList>
            <person name="Gilchrist C.L.M."/>
            <person name="Chooi Y.-H."/>
        </authorList>
    </citation>
    <scope>NUCLEOTIDE SEQUENCE</scope>
    <source>
        <strain evidence="4">MST-FP2251</strain>
    </source>
</reference>
<dbReference type="InterPro" id="IPR051631">
    <property type="entry name" value="Ankyrin-KH/SAM_domain"/>
</dbReference>
<feature type="repeat" description="ANK" evidence="3">
    <location>
        <begin position="787"/>
        <end position="819"/>
    </location>
</feature>
<dbReference type="SMART" id="SM00248">
    <property type="entry name" value="ANK"/>
    <property type="match status" value="16"/>
</dbReference>
<evidence type="ECO:0000313" key="4">
    <source>
        <dbReference type="EMBL" id="KAF9894957.1"/>
    </source>
</evidence>
<dbReference type="InterPro" id="IPR002110">
    <property type="entry name" value="Ankyrin_rpt"/>
</dbReference>
<dbReference type="PRINTS" id="PR01415">
    <property type="entry name" value="ANKYRIN"/>
</dbReference>
<dbReference type="EMBL" id="VCAU01000002">
    <property type="protein sequence ID" value="KAF9894957.1"/>
    <property type="molecule type" value="Genomic_DNA"/>
</dbReference>
<feature type="repeat" description="ANK" evidence="3">
    <location>
        <begin position="324"/>
        <end position="356"/>
    </location>
</feature>
<dbReference type="GO" id="GO:0005737">
    <property type="term" value="C:cytoplasm"/>
    <property type="evidence" value="ECO:0007669"/>
    <property type="project" value="TreeGrafter"/>
</dbReference>
<feature type="repeat" description="ANK" evidence="3">
    <location>
        <begin position="688"/>
        <end position="720"/>
    </location>
</feature>
<dbReference type="PANTHER" id="PTHR23206">
    <property type="entry name" value="MASK PROTEIN"/>
    <property type="match status" value="1"/>
</dbReference>
<feature type="repeat" description="ANK" evidence="3">
    <location>
        <begin position="721"/>
        <end position="753"/>
    </location>
</feature>
<sequence>MYEPRLPGFIISNVDLRGCVTTTVKKFINGRTPEAVQQRLDGIFSQIIGYDDVYEDLYRVIKAQGFEKRSLAENVLLWLSYTQSPLLLTDMQHILDTQPSGDPGRKLELDADQVVSACAGLVTANEETGVIRFIHETTRAYFTKRKLQLFPTGEDKIAKMCLGWAEETFTSDDVSTLPTRTRCEHISVHDYAIHNWGCHINRSNIDGTEPVIRFLDNDKVMLKYSPHIISSNDYPEYSQLPLSQMTKLHVASFFGLTRTIKALLQKLDPWYHIIGSFLPWTSHPIDTRDGFGRTPLSFAAEKGHSSIVCMLLGHGAQVDRQDHNGRTPLMWASRGGHNETVETLLENGVHINLRDRAGRTALSWAAANGHHKVMGQLSAHGAILSISAGSYDWILTPLTQLFQEKVRQDVIDETMSGSPLIRASCNDHLAVVEMLVSAGTSPDQKDEDGRTALSWAAANGHRSMVKFLLASHADPDTIDCNGQTALSWAIRNGHIAIVEMLLCKGSSMKIEDNAGMMAPVWAAFNGQKAILQLLLKYHADLRSRDKNGMSALLWASANGHRATSAWLLSREEDPSLPDSDCDGRTALSWAAGTGDYVMVKFLLDTVGDPLLKKSDNTRRNALGWAAANGHPKVIQLLISQDRYDLLSNQDMNDMTALSWACVNGHEAAAKEILASDRSATILECRDNAGRTPLMLATRSGHRNLVQLLLRNSADVEARDSFGDTALSSSAADGSAAIVKVLLRHGANPNSCLRDGWTPLMFAVRGRHHDVVRMIMHFGGDINATDDTGQTCLILAVKNEDRKMVELLLDMGADVEVWDKSGATPISLAMGLGKRGRLVLSALELKDPFYSSDDDDD</sequence>
<evidence type="ECO:0000256" key="2">
    <source>
        <dbReference type="ARBA" id="ARBA00023043"/>
    </source>
</evidence>
<dbReference type="PROSITE" id="PS50088">
    <property type="entry name" value="ANK_REPEAT"/>
    <property type="match status" value="8"/>
</dbReference>
<proteinExistence type="predicted"/>
<dbReference type="PANTHER" id="PTHR23206:SF7">
    <property type="entry name" value="PROTEIN KINASE DOMAIN-CONTAINING PROTEIN"/>
    <property type="match status" value="1"/>
</dbReference>
<reference evidence="4" key="1">
    <citation type="journal article" date="2019" name="Beilstein J. Org. Chem.">
        <title>Nanangenines: drimane sesquiterpenoids as the dominant metabolite cohort of a novel Australian fungus, Aspergillus nanangensis.</title>
        <authorList>
            <person name="Lacey H.J."/>
            <person name="Gilchrist C.L.M."/>
            <person name="Crombie A."/>
            <person name="Kalaitzis J.A."/>
            <person name="Vuong D."/>
            <person name="Rutledge P.J."/>
            <person name="Turner P."/>
            <person name="Pitt J.I."/>
            <person name="Lacey E."/>
            <person name="Chooi Y.H."/>
            <person name="Piggott A.M."/>
        </authorList>
    </citation>
    <scope>NUCLEOTIDE SEQUENCE</scope>
    <source>
        <strain evidence="4">MST-FP2251</strain>
    </source>
</reference>
<organism evidence="4 5">
    <name type="scientific">Aspergillus nanangensis</name>
    <dbReference type="NCBI Taxonomy" id="2582783"/>
    <lineage>
        <taxon>Eukaryota</taxon>
        <taxon>Fungi</taxon>
        <taxon>Dikarya</taxon>
        <taxon>Ascomycota</taxon>
        <taxon>Pezizomycotina</taxon>
        <taxon>Eurotiomycetes</taxon>
        <taxon>Eurotiomycetidae</taxon>
        <taxon>Eurotiales</taxon>
        <taxon>Aspergillaceae</taxon>
        <taxon>Aspergillus</taxon>
        <taxon>Aspergillus subgen. Circumdati</taxon>
    </lineage>
</organism>
<dbReference type="Pfam" id="PF12796">
    <property type="entry name" value="Ank_2"/>
    <property type="match status" value="4"/>
</dbReference>
<gene>
    <name evidence="4" type="ORF">FE257_004579</name>
</gene>
<evidence type="ECO:0000313" key="5">
    <source>
        <dbReference type="Proteomes" id="UP001194746"/>
    </source>
</evidence>
<feature type="repeat" description="ANK" evidence="3">
    <location>
        <begin position="754"/>
        <end position="786"/>
    </location>
</feature>
<dbReference type="Proteomes" id="UP001194746">
    <property type="component" value="Unassembled WGS sequence"/>
</dbReference>
<dbReference type="AlphaFoldDB" id="A0AAD4GZD3"/>
<comment type="caution">
    <text evidence="4">The sequence shown here is derived from an EMBL/GenBank/DDBJ whole genome shotgun (WGS) entry which is preliminary data.</text>
</comment>
<feature type="repeat" description="ANK" evidence="3">
    <location>
        <begin position="481"/>
        <end position="513"/>
    </location>
</feature>
<feature type="repeat" description="ANK" evidence="3">
    <location>
        <begin position="448"/>
        <end position="480"/>
    </location>
</feature>
<keyword evidence="1" id="KW-0677">Repeat</keyword>